<dbReference type="GeneID" id="29989772"/>
<dbReference type="InterPro" id="IPR007867">
    <property type="entry name" value="GMC_OxRtase_C"/>
</dbReference>
<evidence type="ECO:0000256" key="5">
    <source>
        <dbReference type="ARBA" id="ARBA00023002"/>
    </source>
</evidence>
<evidence type="ECO:0000256" key="2">
    <source>
        <dbReference type="ARBA" id="ARBA00010790"/>
    </source>
</evidence>
<keyword evidence="3" id="KW-0285">Flavoprotein</keyword>
<evidence type="ECO:0000256" key="3">
    <source>
        <dbReference type="ARBA" id="ARBA00022630"/>
    </source>
</evidence>
<evidence type="ECO:0000313" key="8">
    <source>
        <dbReference type="Proteomes" id="UP000054821"/>
    </source>
</evidence>
<evidence type="ECO:0000256" key="1">
    <source>
        <dbReference type="ARBA" id="ARBA00001974"/>
    </source>
</evidence>
<comment type="cofactor">
    <cofactor evidence="1">
        <name>FAD</name>
        <dbReference type="ChEBI" id="CHEBI:57692"/>
    </cofactor>
</comment>
<dbReference type="Gene3D" id="3.50.50.60">
    <property type="entry name" value="FAD/NAD(P)-binding domain"/>
    <property type="match status" value="1"/>
</dbReference>
<dbReference type="RefSeq" id="XP_018657091.1">
    <property type="nucleotide sequence ID" value="XM_018809689.1"/>
</dbReference>
<dbReference type="GO" id="GO:0050660">
    <property type="term" value="F:flavin adenine dinucleotide binding"/>
    <property type="evidence" value="ECO:0007669"/>
    <property type="project" value="InterPro"/>
</dbReference>
<dbReference type="SUPFAM" id="SSF51905">
    <property type="entry name" value="FAD/NAD(P)-binding domain"/>
    <property type="match status" value="1"/>
</dbReference>
<protein>
    <submittedName>
        <fullName evidence="7">GMC oxidoreductase</fullName>
    </submittedName>
</protein>
<evidence type="ECO:0000256" key="4">
    <source>
        <dbReference type="ARBA" id="ARBA00022827"/>
    </source>
</evidence>
<dbReference type="PANTHER" id="PTHR11552:SF201">
    <property type="entry name" value="GLUCOSE-METHANOL-CHOLINE OXIDOREDUCTASE N-TERMINAL DOMAIN-CONTAINING PROTEIN"/>
    <property type="match status" value="1"/>
</dbReference>
<sequence>MGAESFRNPKILDWAMNEWINGRGGPLSSGVNGTAFLSSPIIAPHVGQPSNFISNIGLDRDDAHSPFLRKLLASDNEADLQFCFAPIGWNPNEGGEALSRLFTHSSPGNYLAFTAVLAHPFSRGAVHIVSPDPQSAPAIDPKYLNHPVDFELMVQGVLFMQKIYETKPLADYCQDLDDGSGKKIQDTYNIPGRIDRKAAEKLVREGTIPSWHPVGTCAMLPRQNGGVVDPRLKVYGVDNLRVVDASIMPTLIRGNITSAVYAIAEKAADLIKADYKL</sequence>
<keyword evidence="8" id="KW-1185">Reference proteome</keyword>
<dbReference type="InterPro" id="IPR036188">
    <property type="entry name" value="FAD/NAD-bd_sf"/>
</dbReference>
<feature type="domain" description="Glucose-methanol-choline oxidoreductase C-terminal" evidence="6">
    <location>
        <begin position="120"/>
        <end position="264"/>
    </location>
</feature>
<comment type="caution">
    <text evidence="7">The sequence shown here is derived from an EMBL/GenBank/DDBJ whole genome shotgun (WGS) entry which is preliminary data.</text>
</comment>
<dbReference type="InterPro" id="IPR012132">
    <property type="entry name" value="GMC_OxRdtase"/>
</dbReference>
<comment type="similarity">
    <text evidence="2">Belongs to the GMC oxidoreductase family.</text>
</comment>
<accession>A0A2P4Z8P5</accession>
<reference evidence="7 8" key="1">
    <citation type="journal article" date="2016" name="Genome Announc.">
        <title>Draft Whole-Genome Sequence of Trichoderma gamsii T6085, a Promising Biocontrol Agent of Fusarium Head Blight on Wheat.</title>
        <authorList>
            <person name="Baroncelli R."/>
            <person name="Zapparata A."/>
            <person name="Piaggeschi G."/>
            <person name="Sarrocco S."/>
            <person name="Vannacci G."/>
        </authorList>
    </citation>
    <scope>NUCLEOTIDE SEQUENCE [LARGE SCALE GENOMIC DNA]</scope>
    <source>
        <strain evidence="7 8">T6085</strain>
    </source>
</reference>
<dbReference type="Gene3D" id="3.30.560.10">
    <property type="entry name" value="Glucose Oxidase, domain 3"/>
    <property type="match status" value="1"/>
</dbReference>
<dbReference type="STRING" id="398673.A0A2P4Z8P5"/>
<keyword evidence="5" id="KW-0560">Oxidoreductase</keyword>
<gene>
    <name evidence="7" type="ORF">TGAM01_v210454</name>
</gene>
<dbReference type="Proteomes" id="UP000054821">
    <property type="component" value="Unassembled WGS sequence"/>
</dbReference>
<keyword evidence="4" id="KW-0274">FAD</keyword>
<proteinExistence type="inferred from homology"/>
<dbReference type="Pfam" id="PF05199">
    <property type="entry name" value="GMC_oxred_C"/>
    <property type="match status" value="1"/>
</dbReference>
<dbReference type="SUPFAM" id="SSF54373">
    <property type="entry name" value="FAD-linked reductases, C-terminal domain"/>
    <property type="match status" value="1"/>
</dbReference>
<dbReference type="GO" id="GO:0016614">
    <property type="term" value="F:oxidoreductase activity, acting on CH-OH group of donors"/>
    <property type="evidence" value="ECO:0007669"/>
    <property type="project" value="InterPro"/>
</dbReference>
<organism evidence="7 8">
    <name type="scientific">Trichoderma gamsii</name>
    <dbReference type="NCBI Taxonomy" id="398673"/>
    <lineage>
        <taxon>Eukaryota</taxon>
        <taxon>Fungi</taxon>
        <taxon>Dikarya</taxon>
        <taxon>Ascomycota</taxon>
        <taxon>Pezizomycotina</taxon>
        <taxon>Sordariomycetes</taxon>
        <taxon>Hypocreomycetidae</taxon>
        <taxon>Hypocreales</taxon>
        <taxon>Hypocreaceae</taxon>
        <taxon>Trichoderma</taxon>
    </lineage>
</organism>
<name>A0A2P4Z8P5_9HYPO</name>
<dbReference type="EMBL" id="JPDN02000063">
    <property type="protein sequence ID" value="PON20669.1"/>
    <property type="molecule type" value="Genomic_DNA"/>
</dbReference>
<dbReference type="PANTHER" id="PTHR11552">
    <property type="entry name" value="GLUCOSE-METHANOL-CHOLINE GMC OXIDOREDUCTASE"/>
    <property type="match status" value="1"/>
</dbReference>
<dbReference type="AlphaFoldDB" id="A0A2P4Z8P5"/>
<evidence type="ECO:0000259" key="6">
    <source>
        <dbReference type="Pfam" id="PF05199"/>
    </source>
</evidence>
<evidence type="ECO:0000313" key="7">
    <source>
        <dbReference type="EMBL" id="PON20669.1"/>
    </source>
</evidence>